<dbReference type="Gene3D" id="3.30.365.10">
    <property type="entry name" value="Aldehyde oxidase/xanthine dehydrogenase, molybdopterin binding domain"/>
    <property type="match status" value="4"/>
</dbReference>
<dbReference type="GO" id="GO:0016491">
    <property type="term" value="F:oxidoreductase activity"/>
    <property type="evidence" value="ECO:0007669"/>
    <property type="project" value="UniProtKB-KW"/>
</dbReference>
<dbReference type="SMART" id="SM01008">
    <property type="entry name" value="Ald_Xan_dh_C"/>
    <property type="match status" value="1"/>
</dbReference>
<dbReference type="PANTHER" id="PTHR11908:SF132">
    <property type="entry name" value="ALDEHYDE OXIDASE 1-RELATED"/>
    <property type="match status" value="1"/>
</dbReference>
<dbReference type="InterPro" id="IPR000674">
    <property type="entry name" value="Ald_Oxase/Xan_DH_a/b"/>
</dbReference>
<evidence type="ECO:0000313" key="4">
    <source>
        <dbReference type="EMBL" id="ATW23545.1"/>
    </source>
</evidence>
<dbReference type="RefSeq" id="WP_148132694.1">
    <property type="nucleotide sequence ID" value="NZ_CP017634.1"/>
</dbReference>
<feature type="domain" description="Aldehyde oxidase/xanthine dehydrogenase a/b hammerhead" evidence="3">
    <location>
        <begin position="18"/>
        <end position="122"/>
    </location>
</feature>
<dbReference type="OrthoDB" id="41753at2"/>
<sequence>MSVIGKNITRVDALEKANGTASFCDDIYFRNMVYGRMVHSPHAHARIMNIDTSAARALPGVRAVLTAKDIPDNSNLGEEHGWMLADKEVCYIGDPVAVVAADSEAIAAEAVKLVKVDYEVLPGVFYLEDALREGAPLACPDTDSNLLMDLHSVRGDVEDDFAKADLIVSETFHFPHIFQGYLEPNSATATFINGELTVYCGSQAWHRLKKDIAKRCNLPLNKVILRPMTMGGAFGGKSEQITPIIAALLAMETHRPAKFTRTREEEFYDSHPSVEMIVKVTMAVDKEGHFLSRKTEYLGDVGAYGVAGTWVLGVASYRADTTYKFNSVEVSTKGVRLNRTPTAAYRGYGNPQAHFALESMIDILAEKLGMDPTELRLKNYIEPNSISIHGYHISSCGLPECMNRAKELINWDKMRGSSHRYGHGVGCASLVHAAGSRAGDPEFPGDSALLQCDMDGQLTVFTGEAEFGQGAKTVMAQVVAEEFGVDPKSVRVIMGDTQHTPFATGTHGSKLTTILANALLAACTEAKKEILDSIILITGSGRLTIEQGKILNYRGDVLMTLEEALHKVCLKRSGAPIIAMGEYRPAAVMLDTTGYGNLAPTYPFGVQAAEVEVDVETGRIHVKKIVSVHDSGTVFNRQMAEGEVYGGVTQAFGFTTMEQLAINNQGLLHGGTFLEYKMPTMLDIPELVADFVETCDPHGPYGAKSLGEPPIVSVLPAIANAVYHAIGLRLTDAPFTPQKVLKAIKEPKAKEGRSK</sequence>
<dbReference type="EMBL" id="CP017634">
    <property type="protein sequence ID" value="ATW23545.1"/>
    <property type="molecule type" value="Genomic_DNA"/>
</dbReference>
<evidence type="ECO:0000256" key="2">
    <source>
        <dbReference type="ARBA" id="ARBA00023002"/>
    </source>
</evidence>
<dbReference type="InterPro" id="IPR046867">
    <property type="entry name" value="AldOxase/xan_DH_MoCoBD2"/>
</dbReference>
<dbReference type="Pfam" id="PF01315">
    <property type="entry name" value="Ald_Xan_dh_C"/>
    <property type="match status" value="1"/>
</dbReference>
<proteinExistence type="predicted"/>
<dbReference type="InterPro" id="IPR008274">
    <property type="entry name" value="AldOxase/xan_DH_MoCoBD1"/>
</dbReference>
<keyword evidence="2" id="KW-0560">Oxidoreductase</keyword>
<dbReference type="GO" id="GO:0005506">
    <property type="term" value="F:iron ion binding"/>
    <property type="evidence" value="ECO:0007669"/>
    <property type="project" value="InterPro"/>
</dbReference>
<dbReference type="InterPro" id="IPR036856">
    <property type="entry name" value="Ald_Oxase/Xan_DH_a/b_sf"/>
</dbReference>
<evidence type="ECO:0000313" key="5">
    <source>
        <dbReference type="Proteomes" id="UP000323521"/>
    </source>
</evidence>
<dbReference type="Gene3D" id="3.90.1170.50">
    <property type="entry name" value="Aldehyde oxidase/xanthine dehydrogenase, a/b hammerhead"/>
    <property type="match status" value="1"/>
</dbReference>
<dbReference type="Pfam" id="PF02738">
    <property type="entry name" value="MoCoBD_1"/>
    <property type="match status" value="1"/>
</dbReference>
<dbReference type="SUPFAM" id="SSF54665">
    <property type="entry name" value="CO dehydrogenase molybdoprotein N-domain-like"/>
    <property type="match status" value="1"/>
</dbReference>
<dbReference type="PANTHER" id="PTHR11908">
    <property type="entry name" value="XANTHINE DEHYDROGENASE"/>
    <property type="match status" value="1"/>
</dbReference>
<dbReference type="KEGG" id="fwa:DCMF_00920"/>
<reference evidence="4 5" key="1">
    <citation type="submission" date="2016-10" db="EMBL/GenBank/DDBJ databases">
        <title>Complete Genome Sequence of Peptococcaceae strain DCMF.</title>
        <authorList>
            <person name="Edwards R.J."/>
            <person name="Holland S.I."/>
            <person name="Deshpande N.P."/>
            <person name="Wong Y.K."/>
            <person name="Ertan H."/>
            <person name="Manefield M."/>
            <person name="Russell T.L."/>
            <person name="Lee M.J."/>
        </authorList>
    </citation>
    <scope>NUCLEOTIDE SEQUENCE [LARGE SCALE GENOMIC DNA]</scope>
    <source>
        <strain evidence="4 5">DCMF</strain>
    </source>
</reference>
<evidence type="ECO:0000256" key="1">
    <source>
        <dbReference type="ARBA" id="ARBA00022505"/>
    </source>
</evidence>
<dbReference type="InterPro" id="IPR016208">
    <property type="entry name" value="Ald_Oxase/xanthine_DH-like"/>
</dbReference>
<dbReference type="InterPro" id="IPR037165">
    <property type="entry name" value="AldOxase/xan_DH_Mopterin-bd_sf"/>
</dbReference>
<keyword evidence="5" id="KW-1185">Reference proteome</keyword>
<gene>
    <name evidence="4" type="ORF">DCMF_00920</name>
</gene>
<organism evidence="4 5">
    <name type="scientific">Formimonas warabiya</name>
    <dbReference type="NCBI Taxonomy" id="1761012"/>
    <lineage>
        <taxon>Bacteria</taxon>
        <taxon>Bacillati</taxon>
        <taxon>Bacillota</taxon>
        <taxon>Clostridia</taxon>
        <taxon>Eubacteriales</taxon>
        <taxon>Peptococcaceae</taxon>
        <taxon>Candidatus Formimonas</taxon>
    </lineage>
</organism>
<evidence type="ECO:0000259" key="3">
    <source>
        <dbReference type="SMART" id="SM01008"/>
    </source>
</evidence>
<name>A0A3G1KN58_FORW1</name>
<dbReference type="SUPFAM" id="SSF56003">
    <property type="entry name" value="Molybdenum cofactor-binding domain"/>
    <property type="match status" value="1"/>
</dbReference>
<dbReference type="AlphaFoldDB" id="A0A3G1KN58"/>
<dbReference type="Pfam" id="PF20256">
    <property type="entry name" value="MoCoBD_2"/>
    <property type="match status" value="1"/>
</dbReference>
<accession>A0A3G1KN58</accession>
<protein>
    <recommendedName>
        <fullName evidence="3">Aldehyde oxidase/xanthine dehydrogenase a/b hammerhead domain-containing protein</fullName>
    </recommendedName>
</protein>
<keyword evidence="1" id="KW-0500">Molybdenum</keyword>
<dbReference type="Proteomes" id="UP000323521">
    <property type="component" value="Chromosome"/>
</dbReference>